<feature type="domain" description="Pyridoxamine 5'-phosphate oxidase N-terminal" evidence="2">
    <location>
        <begin position="9"/>
        <end position="136"/>
    </location>
</feature>
<dbReference type="InterPro" id="IPR012349">
    <property type="entry name" value="Split_barrel_FMN-bd"/>
</dbReference>
<evidence type="ECO:0000259" key="2">
    <source>
        <dbReference type="Pfam" id="PF01243"/>
    </source>
</evidence>
<dbReference type="SUPFAM" id="SSF50475">
    <property type="entry name" value="FMN-binding split barrel"/>
    <property type="match status" value="1"/>
</dbReference>
<dbReference type="RefSeq" id="WP_184678176.1">
    <property type="nucleotide sequence ID" value="NZ_JACHGY010000001.1"/>
</dbReference>
<evidence type="ECO:0000313" key="3">
    <source>
        <dbReference type="EMBL" id="MBB6430677.1"/>
    </source>
</evidence>
<sequence>MDESRPKLNAKQKQFIAEQKMFFVATAPLADDGLINLSPKGLDGTFVVLDDQTVAYLDLTGSGVETIAHLNENSRICLMFCAFEGRPNIFRIQGRGEVVLPEHEAFESLLAHFPEQGDGPGVRSVIRIHADRIADSCGYGVPLMEYKEQRTELTDWAEKQGTEGVERYQRNKNRTSLDGLPGLPV</sequence>
<dbReference type="AlphaFoldDB" id="A0A7X0H7F7"/>
<dbReference type="Gene3D" id="2.30.110.10">
    <property type="entry name" value="Electron Transport, Fmn-binding Protein, Chain A"/>
    <property type="match status" value="1"/>
</dbReference>
<protein>
    <submittedName>
        <fullName evidence="3">Putative pyridoxine 5'-phosphate oxidase superfamily flavin-nucleotide-binding protein</fullName>
    </submittedName>
</protein>
<evidence type="ECO:0000313" key="4">
    <source>
        <dbReference type="Proteomes" id="UP000541810"/>
    </source>
</evidence>
<dbReference type="Proteomes" id="UP000541810">
    <property type="component" value="Unassembled WGS sequence"/>
</dbReference>
<name>A0A7X0H7F7_9BACT</name>
<accession>A0A7X0H7F7</accession>
<evidence type="ECO:0000256" key="1">
    <source>
        <dbReference type="SAM" id="MobiDB-lite"/>
    </source>
</evidence>
<proteinExistence type="predicted"/>
<reference evidence="3 4" key="1">
    <citation type="submission" date="2020-08" db="EMBL/GenBank/DDBJ databases">
        <title>Genomic Encyclopedia of Type Strains, Phase IV (KMG-IV): sequencing the most valuable type-strain genomes for metagenomic binning, comparative biology and taxonomic classification.</title>
        <authorList>
            <person name="Goeker M."/>
        </authorList>
    </citation>
    <scope>NUCLEOTIDE SEQUENCE [LARGE SCALE GENOMIC DNA]</scope>
    <source>
        <strain evidence="3 4">DSM 103725</strain>
    </source>
</reference>
<dbReference type="PANTHER" id="PTHR39336:SF1">
    <property type="entry name" value="PYRIDOXAMINE PHOSPHATE OXIDASE FAMILY PROTEIN (AFU_ORTHOLOGUE AFUA_6G11440)"/>
    <property type="match status" value="1"/>
</dbReference>
<keyword evidence="4" id="KW-1185">Reference proteome</keyword>
<feature type="region of interest" description="Disordered" evidence="1">
    <location>
        <begin position="164"/>
        <end position="185"/>
    </location>
</feature>
<dbReference type="PANTHER" id="PTHR39336">
    <property type="entry name" value="PYRIDOXAMINE PHOSPHATE OXIDASE FAMILY PROTEIN (AFU_ORTHOLOGUE AFUA_6G11440)"/>
    <property type="match status" value="1"/>
</dbReference>
<gene>
    <name evidence="3" type="ORF">HNQ40_002483</name>
</gene>
<comment type="caution">
    <text evidence="3">The sequence shown here is derived from an EMBL/GenBank/DDBJ whole genome shotgun (WGS) entry which is preliminary data.</text>
</comment>
<dbReference type="InterPro" id="IPR011576">
    <property type="entry name" value="Pyridox_Oxase_N"/>
</dbReference>
<dbReference type="EMBL" id="JACHGY010000001">
    <property type="protein sequence ID" value="MBB6430677.1"/>
    <property type="molecule type" value="Genomic_DNA"/>
</dbReference>
<organism evidence="3 4">
    <name type="scientific">Algisphaera agarilytica</name>
    <dbReference type="NCBI Taxonomy" id="1385975"/>
    <lineage>
        <taxon>Bacteria</taxon>
        <taxon>Pseudomonadati</taxon>
        <taxon>Planctomycetota</taxon>
        <taxon>Phycisphaerae</taxon>
        <taxon>Phycisphaerales</taxon>
        <taxon>Phycisphaeraceae</taxon>
        <taxon>Algisphaera</taxon>
    </lineage>
</organism>
<dbReference type="Pfam" id="PF01243">
    <property type="entry name" value="PNPOx_N"/>
    <property type="match status" value="1"/>
</dbReference>